<feature type="coiled-coil region" evidence="1">
    <location>
        <begin position="10"/>
        <end position="37"/>
    </location>
</feature>
<dbReference type="AlphaFoldDB" id="A0A2T9YTQ4"/>
<organism evidence="2 3">
    <name type="scientific">Smittium simulii</name>
    <dbReference type="NCBI Taxonomy" id="133385"/>
    <lineage>
        <taxon>Eukaryota</taxon>
        <taxon>Fungi</taxon>
        <taxon>Fungi incertae sedis</taxon>
        <taxon>Zoopagomycota</taxon>
        <taxon>Kickxellomycotina</taxon>
        <taxon>Harpellomycetes</taxon>
        <taxon>Harpellales</taxon>
        <taxon>Legeriomycetaceae</taxon>
        <taxon>Smittium</taxon>
    </lineage>
</organism>
<name>A0A2T9YTQ4_9FUNG</name>
<sequence length="385" mass="44140">MSLNPVHLTAEQLKSEITELRNQIIQSESQFQSAAEEHQDVLIKLDNLRELLAANSKNNAYLLKAELYEKISILQSGSASNGSVVDSSNSAVKQIFRVPTFEDKAIVFNRWINGITEIFENYPMLKDFQNRALVEALNRQYGSLVLTDLALERIDTLKLTMNSDFNTSRSRIRKYVLKVANESFEEHKMRLKAHMHNSQAKLTYYSSRSNNMDIDVISAPIQVENNYAIAAAQYSSFNRHRQPANNYQKNPFQRSRQFYNRENTTMTKEQFDEYVKKSICFFVVLKAISEARALSRANYLEQWIPNYKKTSEPPDKNNYTIFALQLPLQLMPTDSIKPTSLNTLNLHLNEDICFKLTAKINSLPVTVVIDSGSQIAACLNPPQYD</sequence>
<proteinExistence type="predicted"/>
<reference evidence="2 3" key="1">
    <citation type="journal article" date="2018" name="MBio">
        <title>Comparative Genomics Reveals the Core Gene Toolbox for the Fungus-Insect Symbiosis.</title>
        <authorList>
            <person name="Wang Y."/>
            <person name="Stata M."/>
            <person name="Wang W."/>
            <person name="Stajich J.E."/>
            <person name="White M.M."/>
            <person name="Moncalvo J.M."/>
        </authorList>
    </citation>
    <scope>NUCLEOTIDE SEQUENCE [LARGE SCALE GENOMIC DNA]</scope>
    <source>
        <strain evidence="2 3">SWE-8-4</strain>
    </source>
</reference>
<evidence type="ECO:0000256" key="1">
    <source>
        <dbReference type="SAM" id="Coils"/>
    </source>
</evidence>
<keyword evidence="3" id="KW-1185">Reference proteome</keyword>
<gene>
    <name evidence="2" type="ORF">BB561_001667</name>
</gene>
<evidence type="ECO:0000313" key="3">
    <source>
        <dbReference type="Proteomes" id="UP000245383"/>
    </source>
</evidence>
<accession>A0A2T9YTQ4</accession>
<protein>
    <submittedName>
        <fullName evidence="2">Uncharacterized protein</fullName>
    </submittedName>
</protein>
<dbReference type="Proteomes" id="UP000245383">
    <property type="component" value="Unassembled WGS sequence"/>
</dbReference>
<comment type="caution">
    <text evidence="2">The sequence shown here is derived from an EMBL/GenBank/DDBJ whole genome shotgun (WGS) entry which is preliminary data.</text>
</comment>
<dbReference type="STRING" id="133385.A0A2T9YTQ4"/>
<keyword evidence="1" id="KW-0175">Coiled coil</keyword>
<dbReference type="EMBL" id="MBFR01000049">
    <property type="protein sequence ID" value="PVU95699.1"/>
    <property type="molecule type" value="Genomic_DNA"/>
</dbReference>
<evidence type="ECO:0000313" key="2">
    <source>
        <dbReference type="EMBL" id="PVU95699.1"/>
    </source>
</evidence>